<dbReference type="GO" id="GO:0016020">
    <property type="term" value="C:membrane"/>
    <property type="evidence" value="ECO:0007669"/>
    <property type="project" value="UniProtKB-SubCell"/>
</dbReference>
<evidence type="ECO:0000256" key="6">
    <source>
        <dbReference type="ARBA" id="ARBA00022989"/>
    </source>
</evidence>
<keyword evidence="4" id="KW-0309">Germination</keyword>
<dbReference type="PANTHER" id="PTHR34975:SF2">
    <property type="entry name" value="SPORE GERMINATION PROTEIN A2"/>
    <property type="match status" value="1"/>
</dbReference>
<dbReference type="Pfam" id="PF03845">
    <property type="entry name" value="Spore_permease"/>
    <property type="match status" value="1"/>
</dbReference>
<feature type="transmembrane region" description="Helical" evidence="8">
    <location>
        <begin position="74"/>
        <end position="93"/>
    </location>
</feature>
<gene>
    <name evidence="9" type="ORF">D9X91_11015</name>
</gene>
<feature type="transmembrane region" description="Helical" evidence="8">
    <location>
        <begin position="113"/>
        <end position="131"/>
    </location>
</feature>
<evidence type="ECO:0000256" key="4">
    <source>
        <dbReference type="ARBA" id="ARBA00022544"/>
    </source>
</evidence>
<evidence type="ECO:0000256" key="5">
    <source>
        <dbReference type="ARBA" id="ARBA00022692"/>
    </source>
</evidence>
<evidence type="ECO:0000256" key="3">
    <source>
        <dbReference type="ARBA" id="ARBA00022448"/>
    </source>
</evidence>
<reference evidence="9 10" key="1">
    <citation type="submission" date="2018-10" db="EMBL/GenBank/DDBJ databases">
        <title>Falsibacillus sp. genome draft.</title>
        <authorList>
            <person name="Shi S."/>
        </authorList>
    </citation>
    <scope>NUCLEOTIDE SEQUENCE [LARGE SCALE GENOMIC DNA]</scope>
    <source>
        <strain evidence="9 10">GY 10110</strain>
    </source>
</reference>
<accession>A0A3L7K0S2</accession>
<comment type="similarity">
    <text evidence="2">Belongs to the amino acid-polyamine-organocation (APC) superfamily. Spore germination protein (SGP) (TC 2.A.3.9) family.</text>
</comment>
<keyword evidence="6 8" id="KW-1133">Transmembrane helix</keyword>
<dbReference type="GO" id="GO:0009847">
    <property type="term" value="P:spore germination"/>
    <property type="evidence" value="ECO:0007669"/>
    <property type="project" value="InterPro"/>
</dbReference>
<comment type="caution">
    <text evidence="9">The sequence shown here is derived from an EMBL/GenBank/DDBJ whole genome shotgun (WGS) entry which is preliminary data.</text>
</comment>
<evidence type="ECO:0000256" key="8">
    <source>
        <dbReference type="SAM" id="Phobius"/>
    </source>
</evidence>
<feature type="transmembrane region" description="Helical" evidence="8">
    <location>
        <begin position="307"/>
        <end position="326"/>
    </location>
</feature>
<organism evidence="9 10">
    <name type="scientific">Falsibacillus albus</name>
    <dbReference type="NCBI Taxonomy" id="2478915"/>
    <lineage>
        <taxon>Bacteria</taxon>
        <taxon>Bacillati</taxon>
        <taxon>Bacillota</taxon>
        <taxon>Bacilli</taxon>
        <taxon>Bacillales</taxon>
        <taxon>Bacillaceae</taxon>
        <taxon>Falsibacillus</taxon>
    </lineage>
</organism>
<evidence type="ECO:0000256" key="2">
    <source>
        <dbReference type="ARBA" id="ARBA00007998"/>
    </source>
</evidence>
<sequence length="372" mass="42482">MNDKTITIFQVFSMMVLFLLGSTLVAGLGTENEGLAWLIILVTMMIGIAIYYGYTYLSVNHQSLDMSSLLCQGFGKWLGNTINIVYSLYFVYIASRVVKDFTYFISQTLFYNIPYWVISFTLVFLVWYACIKGIETIARSSEVLIFITFGLMFFVIIFSVSSSQISYMNLRPYFPNEWYTHLLQSIPAKITFPYGELVVFLWVFPYLNKPRSLYSKGVLAVLLAGGTIIILSEIIIAMLGQKMAAVYTYPLVKAIEMINFFNIIQHVEFLSVIAFLCVGFIKIAIFTFAAAKSTSMMFKKPMLKQSIHLYSLVIFFLTFMIARNLPEHNFIGLSIVPIYIHIPLQFGIPAILAMTLWVKKKRNGKKALNETF</sequence>
<feature type="transmembrane region" description="Helical" evidence="8">
    <location>
        <begin position="338"/>
        <end position="358"/>
    </location>
</feature>
<dbReference type="AlphaFoldDB" id="A0A3L7K0S2"/>
<dbReference type="NCBIfam" id="TIGR00912">
    <property type="entry name" value="2A0309"/>
    <property type="match status" value="1"/>
</dbReference>
<keyword evidence="10" id="KW-1185">Reference proteome</keyword>
<feature type="transmembrane region" description="Helical" evidence="8">
    <location>
        <begin position="7"/>
        <end position="29"/>
    </location>
</feature>
<dbReference type="EMBL" id="RCVZ01000006">
    <property type="protein sequence ID" value="RLQ95551.1"/>
    <property type="molecule type" value="Genomic_DNA"/>
</dbReference>
<feature type="transmembrane region" description="Helical" evidence="8">
    <location>
        <begin position="219"/>
        <end position="240"/>
    </location>
</feature>
<feature type="transmembrane region" description="Helical" evidence="8">
    <location>
        <begin position="186"/>
        <end position="207"/>
    </location>
</feature>
<keyword evidence="7 8" id="KW-0472">Membrane</keyword>
<feature type="transmembrane region" description="Helical" evidence="8">
    <location>
        <begin position="35"/>
        <end position="54"/>
    </location>
</feature>
<dbReference type="OrthoDB" id="1891864at2"/>
<dbReference type="Proteomes" id="UP000276770">
    <property type="component" value="Unassembled WGS sequence"/>
</dbReference>
<proteinExistence type="inferred from homology"/>
<evidence type="ECO:0000313" key="10">
    <source>
        <dbReference type="Proteomes" id="UP000276770"/>
    </source>
</evidence>
<evidence type="ECO:0000256" key="7">
    <source>
        <dbReference type="ARBA" id="ARBA00023136"/>
    </source>
</evidence>
<dbReference type="InterPro" id="IPR004761">
    <property type="entry name" value="Spore_GerAB"/>
</dbReference>
<dbReference type="PANTHER" id="PTHR34975">
    <property type="entry name" value="SPORE GERMINATION PROTEIN A2"/>
    <property type="match status" value="1"/>
</dbReference>
<name>A0A3L7K0S2_9BACI</name>
<dbReference type="RefSeq" id="WP_121680666.1">
    <property type="nucleotide sequence ID" value="NZ_RCVZ01000006.1"/>
</dbReference>
<protein>
    <submittedName>
        <fullName evidence="9">Uncharacterized protein</fullName>
    </submittedName>
</protein>
<feature type="transmembrane region" description="Helical" evidence="8">
    <location>
        <begin position="260"/>
        <end position="286"/>
    </location>
</feature>
<keyword evidence="3" id="KW-0813">Transport</keyword>
<keyword evidence="5 8" id="KW-0812">Transmembrane</keyword>
<evidence type="ECO:0000256" key="1">
    <source>
        <dbReference type="ARBA" id="ARBA00004141"/>
    </source>
</evidence>
<comment type="subcellular location">
    <subcellularLocation>
        <location evidence="1">Membrane</location>
        <topology evidence="1">Multi-pass membrane protein</topology>
    </subcellularLocation>
</comment>
<feature type="transmembrane region" description="Helical" evidence="8">
    <location>
        <begin position="143"/>
        <end position="166"/>
    </location>
</feature>
<evidence type="ECO:0000313" key="9">
    <source>
        <dbReference type="EMBL" id="RLQ95551.1"/>
    </source>
</evidence>